<dbReference type="PANTHER" id="PTHR43198:SF2">
    <property type="entry name" value="SI:CH1073-67J19.1-RELATED"/>
    <property type="match status" value="1"/>
</dbReference>
<organism evidence="11 12">
    <name type="scientific">Peribacillus muralis</name>
    <dbReference type="NCBI Taxonomy" id="264697"/>
    <lineage>
        <taxon>Bacteria</taxon>
        <taxon>Bacillati</taxon>
        <taxon>Bacillota</taxon>
        <taxon>Bacilli</taxon>
        <taxon>Bacillales</taxon>
        <taxon>Bacillaceae</taxon>
        <taxon>Peribacillus</taxon>
    </lineage>
</organism>
<name>A0A1B3XLC3_9BACI</name>
<comment type="subunit">
    <text evidence="4">Homotetramer.</text>
</comment>
<dbReference type="STRING" id="264697.ABE28_006620"/>
<evidence type="ECO:0000259" key="10">
    <source>
        <dbReference type="Pfam" id="PF03070"/>
    </source>
</evidence>
<keyword evidence="12" id="KW-1185">Reference proteome</keyword>
<dbReference type="Proteomes" id="UP000077926">
    <property type="component" value="Chromosome"/>
</dbReference>
<dbReference type="GO" id="GO:0009228">
    <property type="term" value="P:thiamine biosynthetic process"/>
    <property type="evidence" value="ECO:0007669"/>
    <property type="project" value="UniProtKB-KW"/>
</dbReference>
<comment type="catalytic activity">
    <reaction evidence="1 9">
        <text>4-amino-5-aminomethyl-2-methylpyrimidine + H2O = 4-amino-5-hydroxymethyl-2-methylpyrimidine + NH4(+)</text>
        <dbReference type="Rhea" id="RHEA:31799"/>
        <dbReference type="ChEBI" id="CHEBI:15377"/>
        <dbReference type="ChEBI" id="CHEBI:16892"/>
        <dbReference type="ChEBI" id="CHEBI:28938"/>
        <dbReference type="ChEBI" id="CHEBI:63416"/>
        <dbReference type="EC" id="3.5.99.2"/>
    </reaction>
</comment>
<evidence type="ECO:0000256" key="3">
    <source>
        <dbReference type="ARBA" id="ARBA00010264"/>
    </source>
</evidence>
<comment type="function">
    <text evidence="9">Catalyzes an amino-pyrimidine hydrolysis reaction at the C5' of the pyrimidine moiety of thiamine compounds, a reaction that is part of a thiamine salvage pathway.</text>
</comment>
<reference evidence="11 12" key="1">
    <citation type="submission" date="2016-08" db="EMBL/GenBank/DDBJ databases">
        <title>Complete genome sequence of Bacillus muralis G25-68, a strain with toxicity to nematodes.</title>
        <authorList>
            <person name="Zheng Z."/>
        </authorList>
    </citation>
    <scope>NUCLEOTIDE SEQUENCE [LARGE SCALE GENOMIC DNA]</scope>
    <source>
        <strain evidence="11 12">G25-68</strain>
    </source>
</reference>
<comment type="catalytic activity">
    <reaction evidence="8 9">
        <text>thiamine + H2O = 5-(2-hydroxyethyl)-4-methylthiazole + 4-amino-5-hydroxymethyl-2-methylpyrimidine + H(+)</text>
        <dbReference type="Rhea" id="RHEA:17509"/>
        <dbReference type="ChEBI" id="CHEBI:15377"/>
        <dbReference type="ChEBI" id="CHEBI:15378"/>
        <dbReference type="ChEBI" id="CHEBI:16892"/>
        <dbReference type="ChEBI" id="CHEBI:17957"/>
        <dbReference type="ChEBI" id="CHEBI:18385"/>
        <dbReference type="EC" id="3.5.99.2"/>
    </reaction>
</comment>
<dbReference type="EMBL" id="CP017080">
    <property type="protein sequence ID" value="AOH54019.1"/>
    <property type="molecule type" value="Genomic_DNA"/>
</dbReference>
<dbReference type="InterPro" id="IPR027574">
    <property type="entry name" value="Thiaminase_II"/>
</dbReference>
<dbReference type="NCBIfam" id="TIGR04306">
    <property type="entry name" value="salvage_TenA"/>
    <property type="match status" value="1"/>
</dbReference>
<dbReference type="UniPathway" id="UPA00060"/>
<gene>
    <name evidence="11" type="ORF">ABE28_006620</name>
</gene>
<dbReference type="CDD" id="cd19366">
    <property type="entry name" value="TenA_C_BhTenA-like"/>
    <property type="match status" value="1"/>
</dbReference>
<keyword evidence="7 9" id="KW-0784">Thiamine biosynthesis</keyword>
<dbReference type="EC" id="3.5.99.2" evidence="5 9"/>
<feature type="domain" description="Thiaminase-2/PQQC" evidence="10">
    <location>
        <begin position="44"/>
        <end position="252"/>
    </location>
</feature>
<dbReference type="PANTHER" id="PTHR43198">
    <property type="entry name" value="BIFUNCTIONAL TH2 PROTEIN"/>
    <property type="match status" value="1"/>
</dbReference>
<evidence type="ECO:0000256" key="5">
    <source>
        <dbReference type="ARBA" id="ARBA00012684"/>
    </source>
</evidence>
<dbReference type="InterPro" id="IPR016084">
    <property type="entry name" value="Haem_Oase-like_multi-hlx"/>
</dbReference>
<sequence>MPYIHLPRSVIQERGFILAVNISIHFKGDTMKHTKSKTFSDRLHESAKEIWKRNHSHPFVQAIGNGTLPEHKFAYYLKQDYIYLMDYSKLFALGVIKAHNVETMAKFAEILNETIQIEMDIHRQYALEFGITSKQLEDTEPTPTTLAYSGYMLNAAQHGTLADLIACLLPCAWDYYEIGLLLKERNGKDLDNNRYSKWIESYSSPEFGEAHKWLITLLEELTEGMPEKELQRLEKHFLVTSRYEYLFWDMVQNEQDWPL</sequence>
<dbReference type="Gene3D" id="1.20.910.10">
    <property type="entry name" value="Heme oxygenase-like"/>
    <property type="match status" value="1"/>
</dbReference>
<evidence type="ECO:0000256" key="1">
    <source>
        <dbReference type="ARBA" id="ARBA00001881"/>
    </source>
</evidence>
<proteinExistence type="inferred from homology"/>
<keyword evidence="9" id="KW-0378">Hydrolase</keyword>
<dbReference type="KEGG" id="bmur:ABE28_006620"/>
<dbReference type="AlphaFoldDB" id="A0A1B3XLC3"/>
<evidence type="ECO:0000313" key="12">
    <source>
        <dbReference type="Proteomes" id="UP000077926"/>
    </source>
</evidence>
<evidence type="ECO:0000256" key="9">
    <source>
        <dbReference type="RuleBase" id="RU363093"/>
    </source>
</evidence>
<protein>
    <recommendedName>
        <fullName evidence="6 9">Aminopyrimidine aminohydrolase</fullName>
        <ecNumber evidence="5 9">3.5.99.2</ecNumber>
    </recommendedName>
</protein>
<dbReference type="InterPro" id="IPR004305">
    <property type="entry name" value="Thiaminase-2/PQQC"/>
</dbReference>
<evidence type="ECO:0000256" key="7">
    <source>
        <dbReference type="ARBA" id="ARBA00022977"/>
    </source>
</evidence>
<dbReference type="Pfam" id="PF03070">
    <property type="entry name" value="TENA_THI-4"/>
    <property type="match status" value="1"/>
</dbReference>
<evidence type="ECO:0000256" key="2">
    <source>
        <dbReference type="ARBA" id="ARBA00004948"/>
    </source>
</evidence>
<dbReference type="GO" id="GO:0005829">
    <property type="term" value="C:cytosol"/>
    <property type="evidence" value="ECO:0007669"/>
    <property type="project" value="TreeGrafter"/>
</dbReference>
<dbReference type="GO" id="GO:0009229">
    <property type="term" value="P:thiamine diphosphate biosynthetic process"/>
    <property type="evidence" value="ECO:0007669"/>
    <property type="project" value="UniProtKB-UniPathway"/>
</dbReference>
<evidence type="ECO:0000256" key="8">
    <source>
        <dbReference type="ARBA" id="ARBA00048337"/>
    </source>
</evidence>
<evidence type="ECO:0000256" key="4">
    <source>
        <dbReference type="ARBA" id="ARBA00011881"/>
    </source>
</evidence>
<dbReference type="GO" id="GO:0050334">
    <property type="term" value="F:thiaminase activity"/>
    <property type="evidence" value="ECO:0007669"/>
    <property type="project" value="UniProtKB-EC"/>
</dbReference>
<comment type="similarity">
    <text evidence="3 9">Belongs to the TenA family.</text>
</comment>
<evidence type="ECO:0000313" key="11">
    <source>
        <dbReference type="EMBL" id="AOH54019.1"/>
    </source>
</evidence>
<accession>A0A1B3XLC3</accession>
<dbReference type="SUPFAM" id="SSF48613">
    <property type="entry name" value="Heme oxygenase-like"/>
    <property type="match status" value="1"/>
</dbReference>
<evidence type="ECO:0000256" key="6">
    <source>
        <dbReference type="ARBA" id="ARBA00013647"/>
    </source>
</evidence>
<comment type="pathway">
    <text evidence="2 9">Cofactor biosynthesis; thiamine diphosphate biosynthesis.</text>
</comment>
<dbReference type="InterPro" id="IPR050967">
    <property type="entry name" value="Thiamine_Salvage_TenA"/>
</dbReference>